<keyword evidence="2" id="KW-1185">Reference proteome</keyword>
<evidence type="ECO:0008006" key="3">
    <source>
        <dbReference type="Google" id="ProtNLM"/>
    </source>
</evidence>
<accession>A0ABW2R644</accession>
<reference evidence="2" key="1">
    <citation type="journal article" date="2019" name="Int. J. Syst. Evol. Microbiol.">
        <title>The Global Catalogue of Microorganisms (GCM) 10K type strain sequencing project: providing services to taxonomists for standard genome sequencing and annotation.</title>
        <authorList>
            <consortium name="The Broad Institute Genomics Platform"/>
            <consortium name="The Broad Institute Genome Sequencing Center for Infectious Disease"/>
            <person name="Wu L."/>
            <person name="Ma J."/>
        </authorList>
    </citation>
    <scope>NUCLEOTIDE SEQUENCE [LARGE SCALE GENOMIC DNA]</scope>
    <source>
        <strain evidence="2">CCUG 54518</strain>
    </source>
</reference>
<dbReference type="Proteomes" id="UP001596495">
    <property type="component" value="Unassembled WGS sequence"/>
</dbReference>
<evidence type="ECO:0000313" key="1">
    <source>
        <dbReference type="EMBL" id="MFC7433431.1"/>
    </source>
</evidence>
<gene>
    <name evidence="1" type="ORF">ACFQNJ_02780</name>
</gene>
<name>A0ABW2R644_9BURK</name>
<comment type="caution">
    <text evidence="1">The sequence shown here is derived from an EMBL/GenBank/DDBJ whole genome shotgun (WGS) entry which is preliminary data.</text>
</comment>
<sequence>MDIFFMALVVALVLTVLKNHEQRQRIALLGAHLQRFQLEKLIEGLTEGYLRAFGEADAQRRESVLGMLETTERLLSAQLDDLSRALQGLDPVQARISHLPIALPWATRWLPSATFDLREMVRLHATGVAQAIANADGLSRRDQAFRVSAELLLFQHTCHWYCRSRGVASARLLARHRTSHEQVVAAVSPATRQAYLQLIGG</sequence>
<dbReference type="RefSeq" id="WP_382253682.1">
    <property type="nucleotide sequence ID" value="NZ_JBHTBX010000002.1"/>
</dbReference>
<proteinExistence type="predicted"/>
<dbReference type="EMBL" id="JBHTBX010000002">
    <property type="protein sequence ID" value="MFC7433431.1"/>
    <property type="molecule type" value="Genomic_DNA"/>
</dbReference>
<evidence type="ECO:0000313" key="2">
    <source>
        <dbReference type="Proteomes" id="UP001596495"/>
    </source>
</evidence>
<organism evidence="1 2">
    <name type="scientific">Hydrogenophaga bisanensis</name>
    <dbReference type="NCBI Taxonomy" id="439611"/>
    <lineage>
        <taxon>Bacteria</taxon>
        <taxon>Pseudomonadati</taxon>
        <taxon>Pseudomonadota</taxon>
        <taxon>Betaproteobacteria</taxon>
        <taxon>Burkholderiales</taxon>
        <taxon>Comamonadaceae</taxon>
        <taxon>Hydrogenophaga</taxon>
    </lineage>
</organism>
<protein>
    <recommendedName>
        <fullName evidence="3">LemA protein</fullName>
    </recommendedName>
</protein>